<keyword evidence="2" id="KW-0472">Membrane</keyword>
<evidence type="ECO:0000256" key="1">
    <source>
        <dbReference type="RuleBase" id="RU369079"/>
    </source>
</evidence>
<dbReference type="PANTHER" id="PTHR43849">
    <property type="entry name" value="BLL3936 PROTEIN"/>
    <property type="match status" value="1"/>
</dbReference>
<feature type="transmembrane region" description="Helical" evidence="2">
    <location>
        <begin position="317"/>
        <end position="342"/>
    </location>
</feature>
<proteinExistence type="predicted"/>
<feature type="transmembrane region" description="Helical" evidence="2">
    <location>
        <begin position="192"/>
        <end position="215"/>
    </location>
</feature>
<feature type="transmembrane region" description="Helical" evidence="2">
    <location>
        <begin position="422"/>
        <end position="441"/>
    </location>
</feature>
<protein>
    <submittedName>
        <fullName evidence="4">TRAP transporter fused permease subunit</fullName>
    </submittedName>
</protein>
<dbReference type="InterPro" id="IPR010656">
    <property type="entry name" value="DctM"/>
</dbReference>
<sequence>MTTASSPPESPRQLKEKVTHVRPLPTALRWIPGAVTVVLMLMTLDYLFNLGWLRIVTGLETQFYYAVVALLLPLVYLLWPVKSSLQYRPVPWYDYALSLVTLVVGGYFVYHAESILERGWAFAAPDTAIIASYAWWLLIIEAARRAGGWPIAVIAATFSLYPLVADIVPGPIQAFPSTLEETAMYHTMSTESIMGVPLQAFAGLVIGFLVFGVVLQKSGGGKFFIDLAFALLGHVRGGPAKVSIFSSGLMGSMSGSVISNVLTTGVLSIPAMRRIGMGRSFSGGVEACASTGGVLMPPVMGATAFVMAMFLDVPYAAVALAAVIPSILYFLGLFIQIDAYAARHDIKGLPAEELPSLWQTLKQGWYFIFVFALLVWMLLIMQREAVAPFYATALLLVLNQFSPRNRWGLRELGESLSSAAKLFAELIAILAGVGMLVGALSMTGLSGTIANDFIHIAGGNVPLLLIMGALTSFVLGIGMTVTAAYIFLAVALAPALIQGGGLDPMAVHMFILYWGMLSFITPPVALGAFAAATVAGARPMSTGLQAMRLGSVIYFIPFLFVLNPALIMQGEPLQIGLVFVQALVGIVLFASAMQGYLIGVGRLGMGMVSECVARPLVLLAGLMLALPGGGMVPLSQLELFTFALAALVPAVVISRWSQRQAGQRETRLTPPIDS</sequence>
<feature type="transmembrane region" description="Helical" evidence="2">
    <location>
        <begin position="257"/>
        <end position="275"/>
    </location>
</feature>
<feature type="transmembrane region" description="Helical" evidence="2">
    <location>
        <begin position="453"/>
        <end position="475"/>
    </location>
</feature>
<feature type="transmembrane region" description="Helical" evidence="2">
    <location>
        <begin position="549"/>
        <end position="567"/>
    </location>
</feature>
<dbReference type="PANTHER" id="PTHR43849:SF2">
    <property type="entry name" value="BLL3936 PROTEIN"/>
    <property type="match status" value="1"/>
</dbReference>
<evidence type="ECO:0000256" key="2">
    <source>
        <dbReference type="SAM" id="Phobius"/>
    </source>
</evidence>
<feature type="transmembrane region" description="Helical" evidence="2">
    <location>
        <begin position="92"/>
        <end position="110"/>
    </location>
</feature>
<reference evidence="4 5" key="1">
    <citation type="submission" date="2021-07" db="EMBL/GenBank/DDBJ databases">
        <authorList>
            <person name="So Y."/>
        </authorList>
    </citation>
    <scope>NUCLEOTIDE SEQUENCE [LARGE SCALE GENOMIC DNA]</scope>
    <source>
        <strain evidence="4 5">Y3S6</strain>
    </source>
</reference>
<keyword evidence="5" id="KW-1185">Reference proteome</keyword>
<evidence type="ECO:0000313" key="5">
    <source>
        <dbReference type="Proteomes" id="UP000769617"/>
    </source>
</evidence>
<dbReference type="Proteomes" id="UP000769617">
    <property type="component" value="Unassembled WGS sequence"/>
</dbReference>
<organism evidence="4 5">
    <name type="scientific">Billgrantia antri</name>
    <dbReference type="NCBI Taxonomy" id="2846777"/>
    <lineage>
        <taxon>Bacteria</taxon>
        <taxon>Pseudomonadati</taxon>
        <taxon>Pseudomonadota</taxon>
        <taxon>Gammaproteobacteria</taxon>
        <taxon>Oceanospirillales</taxon>
        <taxon>Halomonadaceae</taxon>
        <taxon>Billgrantia</taxon>
    </lineage>
</organism>
<feature type="transmembrane region" description="Helical" evidence="2">
    <location>
        <begin position="363"/>
        <end position="379"/>
    </location>
</feature>
<comment type="function">
    <text evidence="1">Part of the tripartite ATP-independent periplasmic (TRAP) transport system.</text>
</comment>
<keyword evidence="1" id="KW-0813">Transport</keyword>
<feature type="transmembrane region" description="Helical" evidence="2">
    <location>
        <begin position="611"/>
        <end position="633"/>
    </location>
</feature>
<dbReference type="InterPro" id="IPR011853">
    <property type="entry name" value="TRAP_DctM-Dct_fused"/>
</dbReference>
<keyword evidence="1" id="KW-0997">Cell inner membrane</keyword>
<feature type="transmembrane region" description="Helical" evidence="2">
    <location>
        <begin position="287"/>
        <end position="311"/>
    </location>
</feature>
<feature type="transmembrane region" description="Helical" evidence="2">
    <location>
        <begin position="511"/>
        <end position="537"/>
    </location>
</feature>
<name>A0ABS6ZNY6_9GAMM</name>
<feature type="transmembrane region" description="Helical" evidence="2">
    <location>
        <begin position="63"/>
        <end position="80"/>
    </location>
</feature>
<feature type="transmembrane region" description="Helical" evidence="2">
    <location>
        <begin position="482"/>
        <end position="499"/>
    </location>
</feature>
<feature type="transmembrane region" description="Helical" evidence="2">
    <location>
        <begin position="27"/>
        <end position="48"/>
    </location>
</feature>
<keyword evidence="1" id="KW-1003">Cell membrane</keyword>
<feature type="transmembrane region" description="Helical" evidence="2">
    <location>
        <begin position="639"/>
        <end position="657"/>
    </location>
</feature>
<evidence type="ECO:0000259" key="3">
    <source>
        <dbReference type="Pfam" id="PF06808"/>
    </source>
</evidence>
<feature type="domain" description="TRAP C4-dicarboxylate transport system permease DctM subunit" evidence="3">
    <location>
        <begin position="136"/>
        <end position="569"/>
    </location>
</feature>
<feature type="transmembrane region" description="Helical" evidence="2">
    <location>
        <begin position="385"/>
        <end position="401"/>
    </location>
</feature>
<dbReference type="NCBIfam" id="TIGR02123">
    <property type="entry name" value="TRAP_fused"/>
    <property type="match status" value="1"/>
</dbReference>
<dbReference type="EMBL" id="JAHYCA010000004">
    <property type="protein sequence ID" value="MBW6391777.1"/>
    <property type="molecule type" value="Genomic_DNA"/>
</dbReference>
<feature type="transmembrane region" description="Helical" evidence="2">
    <location>
        <begin position="122"/>
        <end position="139"/>
    </location>
</feature>
<feature type="transmembrane region" description="Helical" evidence="2">
    <location>
        <begin position="151"/>
        <end position="172"/>
    </location>
</feature>
<accession>A0ABS6ZNY6</accession>
<dbReference type="Pfam" id="PF06808">
    <property type="entry name" value="DctM"/>
    <property type="match status" value="1"/>
</dbReference>
<keyword evidence="2" id="KW-0812">Transmembrane</keyword>
<keyword evidence="2" id="KW-1133">Transmembrane helix</keyword>
<evidence type="ECO:0000313" key="4">
    <source>
        <dbReference type="EMBL" id="MBW6391777.1"/>
    </source>
</evidence>
<comment type="subcellular location">
    <subcellularLocation>
        <location evidence="1">Cell inner membrane</location>
        <topology evidence="1">Multi-pass membrane protein</topology>
    </subcellularLocation>
</comment>
<dbReference type="RefSeq" id="WP_219792233.1">
    <property type="nucleotide sequence ID" value="NZ_JAHYCA010000004.1"/>
</dbReference>
<comment type="caution">
    <text evidence="4">The sequence shown here is derived from an EMBL/GenBank/DDBJ whole genome shotgun (WGS) entry which is preliminary data.</text>
</comment>
<gene>
    <name evidence="4" type="ORF">KPL81_11495</name>
</gene>
<feature type="transmembrane region" description="Helical" evidence="2">
    <location>
        <begin position="573"/>
        <end position="599"/>
    </location>
</feature>